<keyword evidence="1" id="KW-0472">Membrane</keyword>
<dbReference type="CDD" id="cd03396">
    <property type="entry name" value="PAP2_like_6"/>
    <property type="match status" value="1"/>
</dbReference>
<dbReference type="Gene3D" id="1.20.144.10">
    <property type="entry name" value="Phosphatidic acid phosphatase type 2/haloperoxidase"/>
    <property type="match status" value="1"/>
</dbReference>
<feature type="transmembrane region" description="Helical" evidence="1">
    <location>
        <begin position="72"/>
        <end position="90"/>
    </location>
</feature>
<dbReference type="RefSeq" id="WP_215820543.1">
    <property type="nucleotide sequence ID" value="NZ_JAGSOY010000035.1"/>
</dbReference>
<dbReference type="Proteomes" id="UP000690515">
    <property type="component" value="Unassembled WGS sequence"/>
</dbReference>
<reference evidence="3 4" key="1">
    <citation type="submission" date="2021-04" db="EMBL/GenBank/DDBJ databases">
        <authorList>
            <person name="Pira H."/>
            <person name="Risdian C."/>
            <person name="Wink J."/>
        </authorList>
    </citation>
    <scope>NUCLEOTIDE SEQUENCE [LARGE SCALE GENOMIC DNA]</scope>
    <source>
        <strain evidence="3 4">WH53</strain>
    </source>
</reference>
<dbReference type="SUPFAM" id="SSF48317">
    <property type="entry name" value="Acid phosphatase/Vanadium-dependent haloperoxidase"/>
    <property type="match status" value="1"/>
</dbReference>
<keyword evidence="1" id="KW-1133">Transmembrane helix</keyword>
<dbReference type="InterPro" id="IPR036938">
    <property type="entry name" value="PAP2/HPO_sf"/>
</dbReference>
<feature type="domain" description="Phosphatidic acid phosphatase type 2/haloperoxidase" evidence="2">
    <location>
        <begin position="75"/>
        <end position="204"/>
    </location>
</feature>
<feature type="transmembrane region" description="Helical" evidence="1">
    <location>
        <begin position="131"/>
        <end position="149"/>
    </location>
</feature>
<sequence length="228" mass="26327">MLLFEWTSLDIWVQHYFFNIEQQQWLWDKSEPIAQFVLYDGIKVLLIVLALFLIICLTCFRHIHWVKERLHGFRIVLLSLILVPLTISTLKATTNVACPHDLQVFGGQIPYIKVLETYPENERPLKQQRCFPAGHASGGFALLSLTFLFQSKRNKQRALIFALCLGWVMGGYKMIIGDHFLSHTLVTMEVSWLLICFIVLINQWIQAINAKLSRNVSKTFLQPGESPP</sequence>
<name>A0ABS5ZEB8_9GAMM</name>
<keyword evidence="1" id="KW-0812">Transmembrane</keyword>
<dbReference type="EMBL" id="JAGSOY010000035">
    <property type="protein sequence ID" value="MBU2712315.1"/>
    <property type="molecule type" value="Genomic_DNA"/>
</dbReference>
<protein>
    <submittedName>
        <fullName evidence="3">Phosphatase PAP2 family protein</fullName>
    </submittedName>
</protein>
<evidence type="ECO:0000313" key="3">
    <source>
        <dbReference type="EMBL" id="MBU2712315.1"/>
    </source>
</evidence>
<evidence type="ECO:0000313" key="4">
    <source>
        <dbReference type="Proteomes" id="UP000690515"/>
    </source>
</evidence>
<dbReference type="InterPro" id="IPR000326">
    <property type="entry name" value="PAP2/HPO"/>
</dbReference>
<comment type="caution">
    <text evidence="3">The sequence shown here is derived from an EMBL/GenBank/DDBJ whole genome shotgun (WGS) entry which is preliminary data.</text>
</comment>
<accession>A0ABS5ZEB8</accession>
<feature type="transmembrane region" description="Helical" evidence="1">
    <location>
        <begin position="36"/>
        <end position="60"/>
    </location>
</feature>
<feature type="transmembrane region" description="Helical" evidence="1">
    <location>
        <begin position="158"/>
        <end position="175"/>
    </location>
</feature>
<dbReference type="Pfam" id="PF01569">
    <property type="entry name" value="PAP2"/>
    <property type="match status" value="1"/>
</dbReference>
<keyword evidence="4" id="KW-1185">Reference proteome</keyword>
<organism evidence="3 4">
    <name type="scientific">Zooshikella harenae</name>
    <dbReference type="NCBI Taxonomy" id="2827238"/>
    <lineage>
        <taxon>Bacteria</taxon>
        <taxon>Pseudomonadati</taxon>
        <taxon>Pseudomonadota</taxon>
        <taxon>Gammaproteobacteria</taxon>
        <taxon>Oceanospirillales</taxon>
        <taxon>Zooshikellaceae</taxon>
        <taxon>Zooshikella</taxon>
    </lineage>
</organism>
<feature type="transmembrane region" description="Helical" evidence="1">
    <location>
        <begin position="181"/>
        <end position="205"/>
    </location>
</feature>
<gene>
    <name evidence="3" type="ORF">KCG35_14710</name>
</gene>
<evidence type="ECO:0000259" key="2">
    <source>
        <dbReference type="Pfam" id="PF01569"/>
    </source>
</evidence>
<evidence type="ECO:0000256" key="1">
    <source>
        <dbReference type="SAM" id="Phobius"/>
    </source>
</evidence>
<proteinExistence type="predicted"/>